<dbReference type="GO" id="GO:0008893">
    <property type="term" value="F:guanosine-3',5'-bis(diphosphate) 3'-diphosphatase activity"/>
    <property type="evidence" value="ECO:0007669"/>
    <property type="project" value="TreeGrafter"/>
</dbReference>
<sequence>MILSPRFEAALQYAAVLHNGQHRKASRIPYIAHLLGVASLALEFGADEDEAIAALLHDAVEDAGGASRLADIRVRFGERVAEIVLGCTDTAEDPKPPWQQRKSAYLAALAGAAPSVQLVCCCDKLHNARGIVRDLRQQGDRAWEKFTGGKQGTLWYYASLLEEFRRRPLPPALLDEFDRTVAEMQQLAASIRS</sequence>
<dbReference type="CDD" id="cd00077">
    <property type="entry name" value="HDc"/>
    <property type="match status" value="1"/>
</dbReference>
<dbReference type="PANTHER" id="PTHR46246">
    <property type="entry name" value="GUANOSINE-3',5'-BIS(DIPHOSPHATE) 3'-PYROPHOSPHOHYDROLASE MESH1"/>
    <property type="match status" value="1"/>
</dbReference>
<dbReference type="SMART" id="SM00471">
    <property type="entry name" value="HDc"/>
    <property type="match status" value="1"/>
</dbReference>
<dbReference type="AlphaFoldDB" id="A0A7C4QQP3"/>
<keyword evidence="2" id="KW-0378">Hydrolase</keyword>
<evidence type="ECO:0000259" key="1">
    <source>
        <dbReference type="SMART" id="SM00471"/>
    </source>
</evidence>
<dbReference type="InterPro" id="IPR003607">
    <property type="entry name" value="HD/PDEase_dom"/>
</dbReference>
<organism evidence="2">
    <name type="scientific">Schlesneria paludicola</name>
    <dbReference type="NCBI Taxonomy" id="360056"/>
    <lineage>
        <taxon>Bacteria</taxon>
        <taxon>Pseudomonadati</taxon>
        <taxon>Planctomycetota</taxon>
        <taxon>Planctomycetia</taxon>
        <taxon>Planctomycetales</taxon>
        <taxon>Planctomycetaceae</taxon>
        <taxon>Schlesneria</taxon>
    </lineage>
</organism>
<gene>
    <name evidence="2" type="ORF">ENS64_18020</name>
</gene>
<proteinExistence type="predicted"/>
<accession>A0A7C4QQP3</accession>
<comment type="caution">
    <text evidence="2">The sequence shown here is derived from an EMBL/GenBank/DDBJ whole genome shotgun (WGS) entry which is preliminary data.</text>
</comment>
<dbReference type="Pfam" id="PF13328">
    <property type="entry name" value="HD_4"/>
    <property type="match status" value="1"/>
</dbReference>
<dbReference type="SUPFAM" id="SSF109604">
    <property type="entry name" value="HD-domain/PDEase-like"/>
    <property type="match status" value="1"/>
</dbReference>
<name>A0A7C4QQP3_9PLAN</name>
<dbReference type="Gene3D" id="1.10.3210.10">
    <property type="entry name" value="Hypothetical protein af1432"/>
    <property type="match status" value="1"/>
</dbReference>
<dbReference type="EMBL" id="DSVQ01000019">
    <property type="protein sequence ID" value="HGT41147.1"/>
    <property type="molecule type" value="Genomic_DNA"/>
</dbReference>
<evidence type="ECO:0000313" key="2">
    <source>
        <dbReference type="EMBL" id="HGT41147.1"/>
    </source>
</evidence>
<feature type="domain" description="HD/PDEase" evidence="1">
    <location>
        <begin position="26"/>
        <end position="137"/>
    </location>
</feature>
<dbReference type="PANTHER" id="PTHR46246:SF1">
    <property type="entry name" value="GUANOSINE-3',5'-BIS(DIPHOSPHATE) 3'-PYROPHOSPHOHYDROLASE MESH1"/>
    <property type="match status" value="1"/>
</dbReference>
<reference evidence="2" key="1">
    <citation type="journal article" date="2020" name="mSystems">
        <title>Genome- and Community-Level Interaction Insights into Carbon Utilization and Element Cycling Functions of Hydrothermarchaeota in Hydrothermal Sediment.</title>
        <authorList>
            <person name="Zhou Z."/>
            <person name="Liu Y."/>
            <person name="Xu W."/>
            <person name="Pan J."/>
            <person name="Luo Z.H."/>
            <person name="Li M."/>
        </authorList>
    </citation>
    <scope>NUCLEOTIDE SEQUENCE [LARGE SCALE GENOMIC DNA]</scope>
    <source>
        <strain evidence="2">SpSt-508</strain>
    </source>
</reference>
<dbReference type="InterPro" id="IPR052194">
    <property type="entry name" value="MESH1"/>
</dbReference>
<protein>
    <submittedName>
        <fullName evidence="2">Bifunctional (P)ppGpp synthetase/guanosine-3',5'-bis(Diphosphate) 3'-pyrophosphohydrolase</fullName>
    </submittedName>
</protein>